<evidence type="ECO:0000313" key="1">
    <source>
        <dbReference type="EMBL" id="OMJ65089.1"/>
    </source>
</evidence>
<organism evidence="1 2">
    <name type="scientific">Stentor coeruleus</name>
    <dbReference type="NCBI Taxonomy" id="5963"/>
    <lineage>
        <taxon>Eukaryota</taxon>
        <taxon>Sar</taxon>
        <taxon>Alveolata</taxon>
        <taxon>Ciliophora</taxon>
        <taxon>Postciliodesmatophora</taxon>
        <taxon>Heterotrichea</taxon>
        <taxon>Heterotrichida</taxon>
        <taxon>Stentoridae</taxon>
        <taxon>Stentor</taxon>
    </lineage>
</organism>
<dbReference type="AlphaFoldDB" id="A0A1R2AKS5"/>
<dbReference type="EMBL" id="MPUH01002477">
    <property type="protein sequence ID" value="OMJ65089.1"/>
    <property type="molecule type" value="Genomic_DNA"/>
</dbReference>
<gene>
    <name evidence="1" type="ORF">SteCoe_39366</name>
</gene>
<proteinExistence type="predicted"/>
<accession>A0A1R2AKS5</accession>
<protein>
    <submittedName>
        <fullName evidence="1">Uncharacterized protein</fullName>
    </submittedName>
</protein>
<reference evidence="1 2" key="1">
    <citation type="submission" date="2016-11" db="EMBL/GenBank/DDBJ databases">
        <title>The macronuclear genome of Stentor coeruleus: a giant cell with tiny introns.</title>
        <authorList>
            <person name="Slabodnick M."/>
            <person name="Ruby J.G."/>
            <person name="Reiff S.B."/>
            <person name="Swart E.C."/>
            <person name="Gosai S."/>
            <person name="Prabakaran S."/>
            <person name="Witkowska E."/>
            <person name="Larue G.E."/>
            <person name="Fisher S."/>
            <person name="Freeman R.M."/>
            <person name="Gunawardena J."/>
            <person name="Chu W."/>
            <person name="Stover N.A."/>
            <person name="Gregory B.D."/>
            <person name="Nowacki M."/>
            <person name="Derisi J."/>
            <person name="Roy S.W."/>
            <person name="Marshall W.F."/>
            <person name="Sood P."/>
        </authorList>
    </citation>
    <scope>NUCLEOTIDE SEQUENCE [LARGE SCALE GENOMIC DNA]</scope>
    <source>
        <strain evidence="1">WM001</strain>
    </source>
</reference>
<comment type="caution">
    <text evidence="1">The sequence shown here is derived from an EMBL/GenBank/DDBJ whole genome shotgun (WGS) entry which is preliminary data.</text>
</comment>
<sequence length="119" mass="13970">MELLYELLKKTLEGKKISTAVKIKKLKILEASKERMKLQSIWNLETLELIEVNRKLADLEERYSLYSRALSIFLEEFKVGLNDNAFFKILKEKISSWNDAEKFGEGLNDSLHTFFKNSH</sequence>
<dbReference type="Proteomes" id="UP000187209">
    <property type="component" value="Unassembled WGS sequence"/>
</dbReference>
<evidence type="ECO:0000313" key="2">
    <source>
        <dbReference type="Proteomes" id="UP000187209"/>
    </source>
</evidence>
<keyword evidence="2" id="KW-1185">Reference proteome</keyword>
<name>A0A1R2AKS5_9CILI</name>